<proteinExistence type="predicted"/>
<keyword evidence="2" id="KW-1185">Reference proteome</keyword>
<dbReference type="EMBL" id="QBLH01002493">
    <property type="protein sequence ID" value="TGZ48360.1"/>
    <property type="molecule type" value="Genomic_DNA"/>
</dbReference>
<reference evidence="1 2" key="1">
    <citation type="journal article" date="2019" name="Philos. Trans. R. Soc. Lond., B, Biol. Sci.">
        <title>Ant behaviour and brain gene expression of defending hosts depend on the ecological success of the intruding social parasite.</title>
        <authorList>
            <person name="Kaur R."/>
            <person name="Stoldt M."/>
            <person name="Jongepier E."/>
            <person name="Feldmeyer B."/>
            <person name="Menzel F."/>
            <person name="Bornberg-Bauer E."/>
            <person name="Foitzik S."/>
        </authorList>
    </citation>
    <scope>NUCLEOTIDE SEQUENCE [LARGE SCALE GENOMIC DNA]</scope>
    <source>
        <tissue evidence="1">Whole body</tissue>
    </source>
</reference>
<evidence type="ECO:0000313" key="1">
    <source>
        <dbReference type="EMBL" id="TGZ48360.1"/>
    </source>
</evidence>
<sequence>HKAICFTNTRLHAALINFNLTILAIRVKIRPVNKVNGSVSMPHCVAIAYKNGRLTENSSDLRGLATIPENSVMVRRLPDSWV</sequence>
<comment type="caution">
    <text evidence="1">The sequence shown here is derived from an EMBL/GenBank/DDBJ whole genome shotgun (WGS) entry which is preliminary data.</text>
</comment>
<dbReference type="Proteomes" id="UP000310200">
    <property type="component" value="Unassembled WGS sequence"/>
</dbReference>
<protein>
    <submittedName>
        <fullName evidence="1">Uncharacterized protein</fullName>
    </submittedName>
</protein>
<gene>
    <name evidence="1" type="ORF">DBV15_04521</name>
</gene>
<accession>A0A4S2KGL4</accession>
<feature type="non-terminal residue" evidence="1">
    <location>
        <position position="1"/>
    </location>
</feature>
<dbReference type="AlphaFoldDB" id="A0A4S2KGL4"/>
<evidence type="ECO:0000313" key="2">
    <source>
        <dbReference type="Proteomes" id="UP000310200"/>
    </source>
</evidence>
<organism evidence="1 2">
    <name type="scientific">Temnothorax longispinosus</name>
    <dbReference type="NCBI Taxonomy" id="300112"/>
    <lineage>
        <taxon>Eukaryota</taxon>
        <taxon>Metazoa</taxon>
        <taxon>Ecdysozoa</taxon>
        <taxon>Arthropoda</taxon>
        <taxon>Hexapoda</taxon>
        <taxon>Insecta</taxon>
        <taxon>Pterygota</taxon>
        <taxon>Neoptera</taxon>
        <taxon>Endopterygota</taxon>
        <taxon>Hymenoptera</taxon>
        <taxon>Apocrita</taxon>
        <taxon>Aculeata</taxon>
        <taxon>Formicoidea</taxon>
        <taxon>Formicidae</taxon>
        <taxon>Myrmicinae</taxon>
        <taxon>Temnothorax</taxon>
    </lineage>
</organism>
<name>A0A4S2KGL4_9HYME</name>